<dbReference type="SUPFAM" id="SSF53474">
    <property type="entry name" value="alpha/beta-Hydrolases"/>
    <property type="match status" value="1"/>
</dbReference>
<evidence type="ECO:0000313" key="3">
    <source>
        <dbReference type="Proteomes" id="UP000198853"/>
    </source>
</evidence>
<dbReference type="InterPro" id="IPR000073">
    <property type="entry name" value="AB_hydrolase_1"/>
</dbReference>
<keyword evidence="3" id="KW-1185">Reference proteome</keyword>
<dbReference type="Proteomes" id="UP000198853">
    <property type="component" value="Unassembled WGS sequence"/>
</dbReference>
<organism evidence="2 3">
    <name type="scientific">Natribacillus halophilus</name>
    <dbReference type="NCBI Taxonomy" id="549003"/>
    <lineage>
        <taxon>Bacteria</taxon>
        <taxon>Bacillati</taxon>
        <taxon>Bacillota</taxon>
        <taxon>Bacilli</taxon>
        <taxon>Bacillales</taxon>
        <taxon>Bacillaceae</taxon>
        <taxon>Natribacillus</taxon>
    </lineage>
</organism>
<dbReference type="PANTHER" id="PTHR12277:SF81">
    <property type="entry name" value="PROTEIN ABHD13"/>
    <property type="match status" value="1"/>
</dbReference>
<dbReference type="InterPro" id="IPR029058">
    <property type="entry name" value="AB_hydrolase_fold"/>
</dbReference>
<dbReference type="Pfam" id="PF00561">
    <property type="entry name" value="Abhydrolase_1"/>
    <property type="match status" value="1"/>
</dbReference>
<reference evidence="2 3" key="1">
    <citation type="submission" date="2016-10" db="EMBL/GenBank/DDBJ databases">
        <authorList>
            <person name="de Groot N.N."/>
        </authorList>
    </citation>
    <scope>NUCLEOTIDE SEQUENCE [LARGE SCALE GENOMIC DNA]</scope>
    <source>
        <strain evidence="2 3">DSM 21771</strain>
    </source>
</reference>
<accession>A0A1G8LYM0</accession>
<evidence type="ECO:0000313" key="2">
    <source>
        <dbReference type="EMBL" id="SDI60250.1"/>
    </source>
</evidence>
<protein>
    <recommendedName>
        <fullName evidence="1">AB hydrolase-1 domain-containing protein</fullName>
    </recommendedName>
</protein>
<feature type="domain" description="AB hydrolase-1" evidence="1">
    <location>
        <begin position="73"/>
        <end position="179"/>
    </location>
</feature>
<dbReference type="Gene3D" id="3.40.50.1820">
    <property type="entry name" value="alpha/beta hydrolase"/>
    <property type="match status" value="1"/>
</dbReference>
<proteinExistence type="predicted"/>
<dbReference type="AlphaFoldDB" id="A0A1G8LYM0"/>
<evidence type="ECO:0000259" key="1">
    <source>
        <dbReference type="Pfam" id="PF00561"/>
    </source>
</evidence>
<name>A0A1G8LYM0_9BACI</name>
<sequence>MVLVAALFIGLLYALQERLIFHQPSLSPSDAQQVIDQNDHVEEVSFQSKDDERLHGWLLHPQQRESEDTQLLIYYGGNAEELSMQIPEMSAHLEDWSVLLVNYRGYGMSEGSPGEEVLYADALTIYDEIRDQLEGEITSTVLMGRSLGTGVATKVASEREVDGLVFVSAFDTFTEVARLQFPFLPVSWLLQHEFDSLSRINDTSAPLLAIAGDNDEIVPKERSRALLANYEGTVQFETLAERGHNDLHLDESFWPLIREFLDGEL</sequence>
<dbReference type="EMBL" id="FNEN01000003">
    <property type="protein sequence ID" value="SDI60250.1"/>
    <property type="molecule type" value="Genomic_DNA"/>
</dbReference>
<gene>
    <name evidence="2" type="ORF">SAMN04488123_103326</name>
</gene>
<dbReference type="PANTHER" id="PTHR12277">
    <property type="entry name" value="ALPHA/BETA HYDROLASE DOMAIN-CONTAINING PROTEIN"/>
    <property type="match status" value="1"/>
</dbReference>